<dbReference type="AlphaFoldDB" id="A0AAV7WEV5"/>
<reference evidence="1" key="1">
    <citation type="journal article" date="2022" name="bioRxiv">
        <title>Sequencing and chromosome-scale assembly of the giantPleurodeles waltlgenome.</title>
        <authorList>
            <person name="Brown T."/>
            <person name="Elewa A."/>
            <person name="Iarovenko S."/>
            <person name="Subramanian E."/>
            <person name="Araus A.J."/>
            <person name="Petzold A."/>
            <person name="Susuki M."/>
            <person name="Suzuki K.-i.T."/>
            <person name="Hayashi T."/>
            <person name="Toyoda A."/>
            <person name="Oliveira C."/>
            <person name="Osipova E."/>
            <person name="Leigh N.D."/>
            <person name="Simon A."/>
            <person name="Yun M.H."/>
        </authorList>
    </citation>
    <scope>NUCLEOTIDE SEQUENCE</scope>
    <source>
        <strain evidence="1">20211129_DDA</strain>
        <tissue evidence="1">Liver</tissue>
    </source>
</reference>
<name>A0AAV7WEV5_PLEWA</name>
<keyword evidence="2" id="KW-1185">Reference proteome</keyword>
<sequence length="94" mass="9618">MGPGRPVDRPADPTGAEAGRLVAWWCGQSCAVAPHRSSGPARQPLGVTMALRVGWWASRLAASGAAVSCGGFVTAPVFANHRLYNTAAGSCLAQ</sequence>
<dbReference type="EMBL" id="JANPWB010000002">
    <property type="protein sequence ID" value="KAJ1211126.1"/>
    <property type="molecule type" value="Genomic_DNA"/>
</dbReference>
<proteinExistence type="predicted"/>
<accession>A0AAV7WEV5</accession>
<dbReference type="Proteomes" id="UP001066276">
    <property type="component" value="Chromosome 1_2"/>
</dbReference>
<organism evidence="1 2">
    <name type="scientific">Pleurodeles waltl</name>
    <name type="common">Iberian ribbed newt</name>
    <dbReference type="NCBI Taxonomy" id="8319"/>
    <lineage>
        <taxon>Eukaryota</taxon>
        <taxon>Metazoa</taxon>
        <taxon>Chordata</taxon>
        <taxon>Craniata</taxon>
        <taxon>Vertebrata</taxon>
        <taxon>Euteleostomi</taxon>
        <taxon>Amphibia</taxon>
        <taxon>Batrachia</taxon>
        <taxon>Caudata</taxon>
        <taxon>Salamandroidea</taxon>
        <taxon>Salamandridae</taxon>
        <taxon>Pleurodelinae</taxon>
        <taxon>Pleurodeles</taxon>
    </lineage>
</organism>
<evidence type="ECO:0000313" key="1">
    <source>
        <dbReference type="EMBL" id="KAJ1211126.1"/>
    </source>
</evidence>
<gene>
    <name evidence="1" type="ORF">NDU88_006487</name>
</gene>
<comment type="caution">
    <text evidence="1">The sequence shown here is derived from an EMBL/GenBank/DDBJ whole genome shotgun (WGS) entry which is preliminary data.</text>
</comment>
<evidence type="ECO:0000313" key="2">
    <source>
        <dbReference type="Proteomes" id="UP001066276"/>
    </source>
</evidence>
<protein>
    <submittedName>
        <fullName evidence="1">Uncharacterized protein</fullName>
    </submittedName>
</protein>